<dbReference type="InterPro" id="IPR028082">
    <property type="entry name" value="Peripla_BP_I"/>
</dbReference>
<reference evidence="5" key="1">
    <citation type="submission" date="2021-01" db="EMBL/GenBank/DDBJ databases">
        <title>Whole genome shotgun sequence of Rhizocola hellebori NBRC 109834.</title>
        <authorList>
            <person name="Komaki H."/>
            <person name="Tamura T."/>
        </authorList>
    </citation>
    <scope>NUCLEOTIDE SEQUENCE</scope>
    <source>
        <strain evidence="5">NBRC 109834</strain>
    </source>
</reference>
<dbReference type="PANTHER" id="PTHR30483:SF6">
    <property type="entry name" value="PERIPLASMIC BINDING PROTEIN OF ABC TRANSPORTER FOR NATURAL AMINO ACIDS"/>
    <property type="match status" value="1"/>
</dbReference>
<evidence type="ECO:0000313" key="6">
    <source>
        <dbReference type="Proteomes" id="UP000612899"/>
    </source>
</evidence>
<keyword evidence="2 3" id="KW-0732">Signal</keyword>
<evidence type="ECO:0000256" key="2">
    <source>
        <dbReference type="ARBA" id="ARBA00022729"/>
    </source>
</evidence>
<dbReference type="Gene3D" id="3.40.50.2300">
    <property type="match status" value="2"/>
</dbReference>
<keyword evidence="6" id="KW-1185">Reference proteome</keyword>
<dbReference type="SUPFAM" id="SSF53822">
    <property type="entry name" value="Periplasmic binding protein-like I"/>
    <property type="match status" value="1"/>
</dbReference>
<feature type="chain" id="PRO_5035307331" evidence="3">
    <location>
        <begin position="28"/>
        <end position="401"/>
    </location>
</feature>
<organism evidence="5 6">
    <name type="scientific">Rhizocola hellebori</name>
    <dbReference type="NCBI Taxonomy" id="1392758"/>
    <lineage>
        <taxon>Bacteria</taxon>
        <taxon>Bacillati</taxon>
        <taxon>Actinomycetota</taxon>
        <taxon>Actinomycetes</taxon>
        <taxon>Micromonosporales</taxon>
        <taxon>Micromonosporaceae</taxon>
        <taxon>Rhizocola</taxon>
    </lineage>
</organism>
<dbReference type="InterPro" id="IPR028081">
    <property type="entry name" value="Leu-bd"/>
</dbReference>
<evidence type="ECO:0000256" key="3">
    <source>
        <dbReference type="SAM" id="SignalP"/>
    </source>
</evidence>
<dbReference type="Pfam" id="PF13458">
    <property type="entry name" value="Peripla_BP_6"/>
    <property type="match status" value="1"/>
</dbReference>
<name>A0A8J3Q9L9_9ACTN</name>
<feature type="domain" description="Leucine-binding protein" evidence="4">
    <location>
        <begin position="46"/>
        <end position="356"/>
    </location>
</feature>
<protein>
    <submittedName>
        <fullName evidence="5">Branched-chain amino acid ABC transporter substrate-binding protein</fullName>
    </submittedName>
</protein>
<proteinExistence type="inferred from homology"/>
<dbReference type="AlphaFoldDB" id="A0A8J3Q9L9"/>
<comment type="similarity">
    <text evidence="1">Belongs to the leucine-binding protein family.</text>
</comment>
<dbReference type="Proteomes" id="UP000612899">
    <property type="component" value="Unassembled WGS sequence"/>
</dbReference>
<feature type="signal peptide" evidence="3">
    <location>
        <begin position="1"/>
        <end position="27"/>
    </location>
</feature>
<dbReference type="RefSeq" id="WP_203910504.1">
    <property type="nucleotide sequence ID" value="NZ_BONY01000029.1"/>
</dbReference>
<sequence length="401" mass="41362">MKARLGLVAGLLAVGSLLLTACGGGTADEPPADQTPYRVMISGGSDAGAFTNQLKTGVAAAKAATEVVNAAGGVNGRKVELIESQDNADATKALSNLRAQIAKAKPDAYLTAAGSGVSVAVAGILQQNEIIFLDSGNAAETNKPSTNPYAFHLAAPFKTVIESYLPELQAKSYKKVGVLHGNSAYAKQFGATATETYKAKGYEVNAVEYDAKALDMIAQISALQAFKPDVVVFNGYGAPVGYVLKGFTKLGWNVPLLGDTSVTATPLVTQLPPDGMVGTPEVANLKLEIARSLDAATASAATKKAVEAMKAQGQIFGSLNNCFNYDAIMLLAAAGNNAKSSAPKELTAALLKPEVNANAGTAVYPAYPYLADNHQPQLSADSHIFVAPSVMKDGQVGHTGN</sequence>
<dbReference type="EMBL" id="BONY01000029">
    <property type="protein sequence ID" value="GIH06693.1"/>
    <property type="molecule type" value="Genomic_DNA"/>
</dbReference>
<evidence type="ECO:0000256" key="1">
    <source>
        <dbReference type="ARBA" id="ARBA00010062"/>
    </source>
</evidence>
<gene>
    <name evidence="5" type="ORF">Rhe02_47600</name>
</gene>
<dbReference type="InterPro" id="IPR051010">
    <property type="entry name" value="BCAA_transport"/>
</dbReference>
<accession>A0A8J3Q9L9</accession>
<dbReference type="PANTHER" id="PTHR30483">
    <property type="entry name" value="LEUCINE-SPECIFIC-BINDING PROTEIN"/>
    <property type="match status" value="1"/>
</dbReference>
<dbReference type="PROSITE" id="PS51257">
    <property type="entry name" value="PROKAR_LIPOPROTEIN"/>
    <property type="match status" value="1"/>
</dbReference>
<comment type="caution">
    <text evidence="5">The sequence shown here is derived from an EMBL/GenBank/DDBJ whole genome shotgun (WGS) entry which is preliminary data.</text>
</comment>
<evidence type="ECO:0000259" key="4">
    <source>
        <dbReference type="Pfam" id="PF13458"/>
    </source>
</evidence>
<evidence type="ECO:0000313" key="5">
    <source>
        <dbReference type="EMBL" id="GIH06693.1"/>
    </source>
</evidence>